<dbReference type="InterPro" id="IPR032267">
    <property type="entry name" value="DUF4832"/>
</dbReference>
<dbReference type="InterPro" id="IPR017853">
    <property type="entry name" value="GH"/>
</dbReference>
<organism evidence="3 4">
    <name type="scientific">Anaerobaca lacustris</name>
    <dbReference type="NCBI Taxonomy" id="3044600"/>
    <lineage>
        <taxon>Bacteria</taxon>
        <taxon>Pseudomonadati</taxon>
        <taxon>Planctomycetota</taxon>
        <taxon>Phycisphaerae</taxon>
        <taxon>Sedimentisphaerales</taxon>
        <taxon>Anaerobacaceae</taxon>
        <taxon>Anaerobaca</taxon>
    </lineage>
</organism>
<keyword evidence="1" id="KW-0732">Signal</keyword>
<dbReference type="RefSeq" id="WP_349244399.1">
    <property type="nucleotide sequence ID" value="NZ_JASCXX010000008.1"/>
</dbReference>
<dbReference type="Gene3D" id="3.20.20.80">
    <property type="entry name" value="Glycosidases"/>
    <property type="match status" value="1"/>
</dbReference>
<proteinExistence type="predicted"/>
<evidence type="ECO:0000313" key="3">
    <source>
        <dbReference type="EMBL" id="MDI6448990.1"/>
    </source>
</evidence>
<name>A0AAW6TWI9_9BACT</name>
<evidence type="ECO:0000313" key="4">
    <source>
        <dbReference type="Proteomes" id="UP001431776"/>
    </source>
</evidence>
<feature type="domain" description="DUF4832" evidence="2">
    <location>
        <begin position="309"/>
        <end position="455"/>
    </location>
</feature>
<feature type="signal peptide" evidence="1">
    <location>
        <begin position="1"/>
        <end position="22"/>
    </location>
</feature>
<sequence>MNRSTALILIGTTVLLSPCAWGQQAARHSDPVTVVPEEADELLANPGMGWQTFHHTREQDRNLPDWIPSTVHYARWGWGRLEPRPGEIDYAFLDGVLQETRAAGQQLAFRVMCCSTSPGRPYHPDWLADVGGRILIADYGTQKELAIPDLDDPEVLARHLHFIHRLGARYDGHPDVDHVDLGTVGWWGEWHMSSSTIATMPTVENRRRIIDAYANAFKKTPLLMLIGDPESLAYATERGAGWRADCLGDMGGFSKTWCHMCDAYPQLVRKADVADTWRTAPVAWESCWDMRRWVSEGWPLRYIFNYALAMHGSHLNNKSAPLPEGDDVRQEIERFLRRLGYRFVLRELQHSRNARPGDSLTLAMKWQNVGSAPCYRPYRLAYRLTDERGGSQILIGDATVEQWMPGTVDVLSEEFLKDPPDLPPGEIVEVVDRTTLPASLPTGRYTLGIAIVGEHSADPIVRLAVKGRSPDGWYPLSEIIVHE</sequence>
<feature type="chain" id="PRO_5043947396" evidence="1">
    <location>
        <begin position="23"/>
        <end position="483"/>
    </location>
</feature>
<dbReference type="AlphaFoldDB" id="A0AAW6TWI9"/>
<protein>
    <submittedName>
        <fullName evidence="3">DUF4832 domain-containing protein</fullName>
    </submittedName>
</protein>
<evidence type="ECO:0000256" key="1">
    <source>
        <dbReference type="SAM" id="SignalP"/>
    </source>
</evidence>
<dbReference type="SUPFAM" id="SSF51445">
    <property type="entry name" value="(Trans)glycosidases"/>
    <property type="match status" value="1"/>
</dbReference>
<accession>A0AAW6TWI9</accession>
<dbReference type="Proteomes" id="UP001431776">
    <property type="component" value="Unassembled WGS sequence"/>
</dbReference>
<dbReference type="EMBL" id="JASCXX010000008">
    <property type="protein sequence ID" value="MDI6448990.1"/>
    <property type="molecule type" value="Genomic_DNA"/>
</dbReference>
<keyword evidence="4" id="KW-1185">Reference proteome</keyword>
<evidence type="ECO:0000259" key="2">
    <source>
        <dbReference type="Pfam" id="PF16116"/>
    </source>
</evidence>
<reference evidence="3" key="1">
    <citation type="submission" date="2023-05" db="EMBL/GenBank/DDBJ databases">
        <title>Anaerotaeda fermentans gen. nov., sp. nov., a novel anaerobic planctomycete of the new family within the order Sedimentisphaerales isolated from Taman Peninsula, Russia.</title>
        <authorList>
            <person name="Khomyakova M.A."/>
            <person name="Merkel A.Y."/>
            <person name="Slobodkin A.I."/>
        </authorList>
    </citation>
    <scope>NUCLEOTIDE SEQUENCE</scope>
    <source>
        <strain evidence="3">M17dextr</strain>
    </source>
</reference>
<comment type="caution">
    <text evidence="3">The sequence shown here is derived from an EMBL/GenBank/DDBJ whole genome shotgun (WGS) entry which is preliminary data.</text>
</comment>
<dbReference type="Pfam" id="PF16116">
    <property type="entry name" value="DUF4832"/>
    <property type="match status" value="1"/>
</dbReference>
<gene>
    <name evidence="3" type="ORF">QJ522_08040</name>
</gene>